<name>A0AAV2FYL1_9ROSI</name>
<accession>A0AAV2FYL1</accession>
<gene>
    <name evidence="1" type="ORF">LTRI10_LOCUS43010</name>
</gene>
<keyword evidence="2" id="KW-1185">Reference proteome</keyword>
<dbReference type="EMBL" id="OZ034820">
    <property type="protein sequence ID" value="CAL1403047.1"/>
    <property type="molecule type" value="Genomic_DNA"/>
</dbReference>
<evidence type="ECO:0000313" key="1">
    <source>
        <dbReference type="EMBL" id="CAL1403047.1"/>
    </source>
</evidence>
<dbReference type="AlphaFoldDB" id="A0AAV2FYL1"/>
<dbReference type="Proteomes" id="UP001497516">
    <property type="component" value="Chromosome 7"/>
</dbReference>
<reference evidence="1 2" key="1">
    <citation type="submission" date="2024-04" db="EMBL/GenBank/DDBJ databases">
        <authorList>
            <person name="Fracassetti M."/>
        </authorList>
    </citation>
    <scope>NUCLEOTIDE SEQUENCE [LARGE SCALE GENOMIC DNA]</scope>
</reference>
<evidence type="ECO:0000313" key="2">
    <source>
        <dbReference type="Proteomes" id="UP001497516"/>
    </source>
</evidence>
<protein>
    <submittedName>
        <fullName evidence="1">Uncharacterized protein</fullName>
    </submittedName>
</protein>
<sequence>MELDLVQQKALVDPSPENFEAEGVVMRELNVLLSAEESFLRQKSRETWLKTGDTNSDYFHRSVRSKQKRSRIRVLKDEDGLKTQDVDQMAQIAVRFYGHLLGRPDPEVEPQTDDYYERLLKGL</sequence>
<organism evidence="1 2">
    <name type="scientific">Linum trigynum</name>
    <dbReference type="NCBI Taxonomy" id="586398"/>
    <lineage>
        <taxon>Eukaryota</taxon>
        <taxon>Viridiplantae</taxon>
        <taxon>Streptophyta</taxon>
        <taxon>Embryophyta</taxon>
        <taxon>Tracheophyta</taxon>
        <taxon>Spermatophyta</taxon>
        <taxon>Magnoliopsida</taxon>
        <taxon>eudicotyledons</taxon>
        <taxon>Gunneridae</taxon>
        <taxon>Pentapetalae</taxon>
        <taxon>rosids</taxon>
        <taxon>fabids</taxon>
        <taxon>Malpighiales</taxon>
        <taxon>Linaceae</taxon>
        <taxon>Linum</taxon>
    </lineage>
</organism>
<proteinExistence type="predicted"/>